<gene>
    <name evidence="11" type="ORF">bsdtb5_21770</name>
</gene>
<dbReference type="AlphaFoldDB" id="A0A7R7ELA6"/>
<dbReference type="Gene3D" id="3.30.565.10">
    <property type="entry name" value="Histidine kinase-like ATPase, C-terminal domain"/>
    <property type="match status" value="1"/>
</dbReference>
<name>A0A7R7ELA6_9FIRM</name>
<dbReference type="InterPro" id="IPR005467">
    <property type="entry name" value="His_kinase_dom"/>
</dbReference>
<evidence type="ECO:0000256" key="4">
    <source>
        <dbReference type="ARBA" id="ARBA00022679"/>
    </source>
</evidence>
<feature type="transmembrane region" description="Helical" evidence="9">
    <location>
        <begin position="111"/>
        <end position="129"/>
    </location>
</feature>
<dbReference type="EC" id="2.7.13.3" evidence="2"/>
<dbReference type="EMBL" id="AP024169">
    <property type="protein sequence ID" value="BCN30882.1"/>
    <property type="molecule type" value="Genomic_DNA"/>
</dbReference>
<keyword evidence="5" id="KW-0547">Nucleotide-binding</keyword>
<keyword evidence="9" id="KW-0472">Membrane</keyword>
<feature type="transmembrane region" description="Helical" evidence="9">
    <location>
        <begin position="51"/>
        <end position="67"/>
    </location>
</feature>
<evidence type="ECO:0000256" key="6">
    <source>
        <dbReference type="ARBA" id="ARBA00022777"/>
    </source>
</evidence>
<feature type="transmembrane region" description="Helical" evidence="9">
    <location>
        <begin position="193"/>
        <end position="214"/>
    </location>
</feature>
<protein>
    <recommendedName>
        <fullName evidence="2">histidine kinase</fullName>
        <ecNumber evidence="2">2.7.13.3</ecNumber>
    </recommendedName>
</protein>
<keyword evidence="7" id="KW-0067">ATP-binding</keyword>
<feature type="transmembrane region" description="Helical" evidence="9">
    <location>
        <begin position="241"/>
        <end position="265"/>
    </location>
</feature>
<keyword evidence="3" id="KW-0597">Phosphoprotein</keyword>
<dbReference type="KEGG" id="ahb:bsdtb5_21770"/>
<dbReference type="GO" id="GO:0005524">
    <property type="term" value="F:ATP binding"/>
    <property type="evidence" value="ECO:0007669"/>
    <property type="project" value="UniProtKB-KW"/>
</dbReference>
<dbReference type="PANTHER" id="PTHR43065:SF10">
    <property type="entry name" value="PEROXIDE STRESS-ACTIVATED HISTIDINE KINASE MAK3"/>
    <property type="match status" value="1"/>
</dbReference>
<keyword evidence="12" id="KW-1185">Reference proteome</keyword>
<comment type="catalytic activity">
    <reaction evidence="1">
        <text>ATP + protein L-histidine = ADP + protein N-phospho-L-histidine.</text>
        <dbReference type="EC" id="2.7.13.3"/>
    </reaction>
</comment>
<dbReference type="GO" id="GO:0000160">
    <property type="term" value="P:phosphorelay signal transduction system"/>
    <property type="evidence" value="ECO:0007669"/>
    <property type="project" value="UniProtKB-KW"/>
</dbReference>
<feature type="transmembrane region" description="Helical" evidence="9">
    <location>
        <begin position="27"/>
        <end position="46"/>
    </location>
</feature>
<dbReference type="Proteomes" id="UP000595897">
    <property type="component" value="Chromosome"/>
</dbReference>
<dbReference type="SUPFAM" id="SSF55874">
    <property type="entry name" value="ATPase domain of HSP90 chaperone/DNA topoisomerase II/histidine kinase"/>
    <property type="match status" value="1"/>
</dbReference>
<reference evidence="11 12" key="1">
    <citation type="submission" date="2020-11" db="EMBL/GenBank/DDBJ databases">
        <title>Draft genome sequencing of a Lachnospiraceae strain isolated from anoxic soil subjected to BSD treatment.</title>
        <authorList>
            <person name="Uek A."/>
            <person name="Tonouchi A."/>
        </authorList>
    </citation>
    <scope>NUCLEOTIDE SEQUENCE [LARGE SCALE GENOMIC DNA]</scope>
    <source>
        <strain evidence="11 12">TB5</strain>
    </source>
</reference>
<dbReference type="PRINTS" id="PR00344">
    <property type="entry name" value="BCTRLSENSOR"/>
</dbReference>
<dbReference type="Pfam" id="PF02518">
    <property type="entry name" value="HATPase_c"/>
    <property type="match status" value="1"/>
</dbReference>
<accession>A0A7R7ELA6</accession>
<sequence length="502" mass="59538">MFCFILVIVFIFTYLLLQKENQLTSKYLAATLIAYVLTIFSMIFYLSKDTYYYNVVNNYFSLPKIVWKYLMFVNIPKNIIIRMLNVCSLAVIYFSYCFSDSYQLKVKSQNLRYRNYILPAYLLIQFFIYDPYVQYKSYMIAYPALFDMKQIALLSKAIHSMTVLCNMGIIFFSMIRLCFVYKKVYYLHFLRTYFIGEGVCYTLIMLSYMIIFWFSPDSFVKISKIADYTTYLSVPLSNNQFIYTVFPYYLLVTTFLCAFCIYRIIKIKRKMKKKEFSINKQIDAADTTSKIFCHYMKNELLAIQAEVELLEVSKENEEEIKDIINRCDNLYKRLDTIHRSTKHSELNLVETDLKEYLSNLLNEMKSEFQHCKLKVEMDSYIPFVMIDRIYFEQALRNIMENALDSMEKLSPENRELTIFLRNVSNWIILSIQDNGVGIPQKNIKHIFTPLYSSKPITKHWGIGLALTHRIIMAHDGKIEVESRENVGTNFRILLPDLNKYIS</sequence>
<organism evidence="11 12">
    <name type="scientific">Anaeromicropila herbilytica</name>
    <dbReference type="NCBI Taxonomy" id="2785025"/>
    <lineage>
        <taxon>Bacteria</taxon>
        <taxon>Bacillati</taxon>
        <taxon>Bacillota</taxon>
        <taxon>Clostridia</taxon>
        <taxon>Lachnospirales</taxon>
        <taxon>Lachnospiraceae</taxon>
        <taxon>Anaeromicropila</taxon>
    </lineage>
</organism>
<evidence type="ECO:0000256" key="2">
    <source>
        <dbReference type="ARBA" id="ARBA00012438"/>
    </source>
</evidence>
<dbReference type="GO" id="GO:0004673">
    <property type="term" value="F:protein histidine kinase activity"/>
    <property type="evidence" value="ECO:0007669"/>
    <property type="project" value="UniProtKB-EC"/>
</dbReference>
<keyword evidence="9" id="KW-1133">Transmembrane helix</keyword>
<dbReference type="InterPro" id="IPR036890">
    <property type="entry name" value="HATPase_C_sf"/>
</dbReference>
<evidence type="ECO:0000256" key="8">
    <source>
        <dbReference type="ARBA" id="ARBA00023012"/>
    </source>
</evidence>
<dbReference type="PROSITE" id="PS50109">
    <property type="entry name" value="HIS_KIN"/>
    <property type="match status" value="1"/>
</dbReference>
<dbReference type="InterPro" id="IPR003594">
    <property type="entry name" value="HATPase_dom"/>
</dbReference>
<keyword evidence="4" id="KW-0808">Transferase</keyword>
<evidence type="ECO:0000313" key="11">
    <source>
        <dbReference type="EMBL" id="BCN30882.1"/>
    </source>
</evidence>
<evidence type="ECO:0000256" key="1">
    <source>
        <dbReference type="ARBA" id="ARBA00000085"/>
    </source>
</evidence>
<feature type="domain" description="Histidine kinase" evidence="10">
    <location>
        <begin position="291"/>
        <end position="498"/>
    </location>
</feature>
<keyword evidence="6" id="KW-0418">Kinase</keyword>
<evidence type="ECO:0000256" key="9">
    <source>
        <dbReference type="SAM" id="Phobius"/>
    </source>
</evidence>
<feature type="transmembrane region" description="Helical" evidence="9">
    <location>
        <begin position="157"/>
        <end position="181"/>
    </location>
</feature>
<evidence type="ECO:0000259" key="10">
    <source>
        <dbReference type="PROSITE" id="PS50109"/>
    </source>
</evidence>
<dbReference type="SMART" id="SM00387">
    <property type="entry name" value="HATPase_c"/>
    <property type="match status" value="1"/>
</dbReference>
<keyword evidence="8" id="KW-0902">Two-component regulatory system</keyword>
<feature type="transmembrane region" description="Helical" evidence="9">
    <location>
        <begin position="79"/>
        <end position="99"/>
    </location>
</feature>
<dbReference type="CDD" id="cd00075">
    <property type="entry name" value="HATPase"/>
    <property type="match status" value="1"/>
</dbReference>
<evidence type="ECO:0000256" key="3">
    <source>
        <dbReference type="ARBA" id="ARBA00022553"/>
    </source>
</evidence>
<proteinExistence type="predicted"/>
<keyword evidence="9" id="KW-0812">Transmembrane</keyword>
<evidence type="ECO:0000256" key="5">
    <source>
        <dbReference type="ARBA" id="ARBA00022741"/>
    </source>
</evidence>
<dbReference type="PANTHER" id="PTHR43065">
    <property type="entry name" value="SENSOR HISTIDINE KINASE"/>
    <property type="match status" value="1"/>
</dbReference>
<dbReference type="RefSeq" id="WP_271712041.1">
    <property type="nucleotide sequence ID" value="NZ_AP024169.1"/>
</dbReference>
<evidence type="ECO:0000256" key="7">
    <source>
        <dbReference type="ARBA" id="ARBA00022840"/>
    </source>
</evidence>
<evidence type="ECO:0000313" key="12">
    <source>
        <dbReference type="Proteomes" id="UP000595897"/>
    </source>
</evidence>
<dbReference type="InterPro" id="IPR004358">
    <property type="entry name" value="Sig_transdc_His_kin-like_C"/>
</dbReference>